<sequence length="687" mass="75272">MVKMTSWHDMNNDASLLSSEKQQSSNNGSRRAEGSSGKEQPAALTGNDGPTSAMKRLACNPCRGRKVRCDRAHPACGRAENRLAYNGQSPVVEKADQFNNISWSELAVDSQPQPSSAPILASTSSSLHPVQAISDTGQSEELTEELLPYMLQGIPEAAMLDDWANLQDSSDASDSMFGKMDFDSIDFLSGMMPSSTTNSLYLSAVVSPSPASLTNTNTASSDAGTRIQTPSDMDVQAVLTLLHDTYFDVHNPVFPMVHRRRFVEELDQAPGFVPAQALSLAMAGLGSLAREPPFEKQQSGDDAMVVTIPADSFYTQARGLLDMCEREDNGAGLRSIDTLQACNLLAFYELQRPNLARTWMTLGRAIRLAKLMGLERTDVDFNAFEALGEADPRSGMCRSLRVCLPRSNCPFNAEEKRRTFWQMYVLDTFASMRTKFAPAVDETVLRLPCAGELDMIDEVPVMPTVQEVLESPESHQLPPYAGVVVMATLYRRVFEHIQKSLEDSSYSFWDNHYRIDRLVGQCRIGCLAAHIPTSNSAHYEALSLIIAINLSGAEIVLHHVAIAKAAKEKLPIAITGEAISRCMAASTDLLTNIHVAEIGSHAQTFRQAGPLSAWAINSALQMHLWLVQHGPATPDLATQVRALRLVSDVMREFVGPQHRNPDLLAEVEAVLVDRERSKIQAQARAVG</sequence>
<dbReference type="InterPro" id="IPR036864">
    <property type="entry name" value="Zn2-C6_fun-type_DNA-bd_sf"/>
</dbReference>
<reference evidence="9" key="1">
    <citation type="journal article" date="2012" name="Nat. Genet.">
        <title>Lifestyle transitions in plant pathogenic Colletotrichum fungi deciphered by genome and transcriptome analyses.</title>
        <authorList>
            <person name="O'Connell R.J."/>
            <person name="Thon M.R."/>
            <person name="Hacquard S."/>
            <person name="Amyotte S.G."/>
            <person name="Kleemann J."/>
            <person name="Torres M.F."/>
            <person name="Damm U."/>
            <person name="Buiate E.A."/>
            <person name="Epstein L."/>
            <person name="Alkan N."/>
            <person name="Altmueller J."/>
            <person name="Alvarado-Balderrama L."/>
            <person name="Bauser C.A."/>
            <person name="Becker C."/>
            <person name="Birren B.W."/>
            <person name="Chen Z."/>
            <person name="Choi J."/>
            <person name="Crouch J.A."/>
            <person name="Duvick J.P."/>
            <person name="Farman M.A."/>
            <person name="Gan P."/>
            <person name="Heiman D."/>
            <person name="Henrissat B."/>
            <person name="Howard R.J."/>
            <person name="Kabbage M."/>
            <person name="Koch C."/>
            <person name="Kracher B."/>
            <person name="Kubo Y."/>
            <person name="Law A.D."/>
            <person name="Lebrun M.-H."/>
            <person name="Lee Y.-H."/>
            <person name="Miyara I."/>
            <person name="Moore N."/>
            <person name="Neumann U."/>
            <person name="Nordstroem K."/>
            <person name="Panaccione D.G."/>
            <person name="Panstruga R."/>
            <person name="Place M."/>
            <person name="Proctor R.H."/>
            <person name="Prusky D."/>
            <person name="Rech G."/>
            <person name="Reinhardt R."/>
            <person name="Rollins J.A."/>
            <person name="Rounsley S."/>
            <person name="Schardl C.L."/>
            <person name="Schwartz D.C."/>
            <person name="Shenoy N."/>
            <person name="Shirasu K."/>
            <person name="Sikhakolli U.R."/>
            <person name="Stueber K."/>
            <person name="Sukno S.A."/>
            <person name="Sweigard J.A."/>
            <person name="Takano Y."/>
            <person name="Takahara H."/>
            <person name="Trail F."/>
            <person name="van der Does H.C."/>
            <person name="Voll L.M."/>
            <person name="Will I."/>
            <person name="Young S."/>
            <person name="Zeng Q."/>
            <person name="Zhang J."/>
            <person name="Zhou S."/>
            <person name="Dickman M.B."/>
            <person name="Schulze-Lefert P."/>
            <person name="Ver Loren van Themaat E."/>
            <person name="Ma L.-J."/>
            <person name="Vaillancourt L.J."/>
        </authorList>
    </citation>
    <scope>NUCLEOTIDE SEQUENCE [LARGE SCALE GENOMIC DNA]</scope>
    <source>
        <strain evidence="9">M1.001 / M2 / FGSC 10212</strain>
    </source>
</reference>
<dbReference type="GO" id="GO:0006351">
    <property type="term" value="P:DNA-templated transcription"/>
    <property type="evidence" value="ECO:0007669"/>
    <property type="project" value="InterPro"/>
</dbReference>
<dbReference type="SMART" id="SM00906">
    <property type="entry name" value="Fungal_trans"/>
    <property type="match status" value="1"/>
</dbReference>
<dbReference type="GO" id="GO:0003677">
    <property type="term" value="F:DNA binding"/>
    <property type="evidence" value="ECO:0007669"/>
    <property type="project" value="InterPro"/>
</dbReference>
<dbReference type="HOGENOM" id="CLU_011017_4_0_1"/>
<evidence type="ECO:0000256" key="1">
    <source>
        <dbReference type="ARBA" id="ARBA00004123"/>
    </source>
</evidence>
<dbReference type="InterPro" id="IPR050815">
    <property type="entry name" value="TF_fung"/>
</dbReference>
<keyword evidence="5" id="KW-0539">Nucleus</keyword>
<keyword evidence="4" id="KW-0804">Transcription</keyword>
<dbReference type="Gene3D" id="4.10.240.10">
    <property type="entry name" value="Zn(2)-C6 fungal-type DNA-binding domain"/>
    <property type="match status" value="1"/>
</dbReference>
<dbReference type="RefSeq" id="XP_008099960.1">
    <property type="nucleotide sequence ID" value="XM_008101769.1"/>
</dbReference>
<evidence type="ECO:0000256" key="6">
    <source>
        <dbReference type="SAM" id="MobiDB-lite"/>
    </source>
</evidence>
<dbReference type="Proteomes" id="UP000008782">
    <property type="component" value="Unassembled WGS sequence"/>
</dbReference>
<dbReference type="OrthoDB" id="4356994at2759"/>
<evidence type="ECO:0000256" key="5">
    <source>
        <dbReference type="ARBA" id="ARBA00023242"/>
    </source>
</evidence>
<feature type="domain" description="Xylanolytic transcriptional activator regulatory" evidence="7">
    <location>
        <begin position="358"/>
        <end position="454"/>
    </location>
</feature>
<dbReference type="CDD" id="cd00067">
    <property type="entry name" value="GAL4"/>
    <property type="match status" value="1"/>
</dbReference>
<dbReference type="Pfam" id="PF04082">
    <property type="entry name" value="Fungal_trans"/>
    <property type="match status" value="1"/>
</dbReference>
<evidence type="ECO:0000313" key="8">
    <source>
        <dbReference type="EMBL" id="EFQ35940.1"/>
    </source>
</evidence>
<evidence type="ECO:0000256" key="4">
    <source>
        <dbReference type="ARBA" id="ARBA00023163"/>
    </source>
</evidence>
<dbReference type="PANTHER" id="PTHR47338:SF5">
    <property type="entry name" value="ZN(II)2CYS6 TRANSCRIPTION FACTOR (EUROFUNG)"/>
    <property type="match status" value="1"/>
</dbReference>
<evidence type="ECO:0000256" key="3">
    <source>
        <dbReference type="ARBA" id="ARBA00023015"/>
    </source>
</evidence>
<dbReference type="CDD" id="cd12148">
    <property type="entry name" value="fungal_TF_MHR"/>
    <property type="match status" value="1"/>
</dbReference>
<comment type="subcellular location">
    <subcellularLocation>
        <location evidence="1">Nucleus</location>
    </subcellularLocation>
</comment>
<dbReference type="GO" id="GO:0008270">
    <property type="term" value="F:zinc ion binding"/>
    <property type="evidence" value="ECO:0007669"/>
    <property type="project" value="InterPro"/>
</dbReference>
<dbReference type="STRING" id="645133.E3QYK2"/>
<dbReference type="VEuPathDB" id="FungiDB:GLRG_10819"/>
<name>E3QYK2_COLGM</name>
<dbReference type="PANTHER" id="PTHR47338">
    <property type="entry name" value="ZN(II)2CYS6 TRANSCRIPTION FACTOR (EUROFUNG)-RELATED"/>
    <property type="match status" value="1"/>
</dbReference>
<dbReference type="GO" id="GO:0000981">
    <property type="term" value="F:DNA-binding transcription factor activity, RNA polymerase II-specific"/>
    <property type="evidence" value="ECO:0007669"/>
    <property type="project" value="InterPro"/>
</dbReference>
<dbReference type="AlphaFoldDB" id="E3QYK2"/>
<dbReference type="SUPFAM" id="SSF57701">
    <property type="entry name" value="Zn2/Cys6 DNA-binding domain"/>
    <property type="match status" value="1"/>
</dbReference>
<keyword evidence="3" id="KW-0805">Transcription regulation</keyword>
<dbReference type="InterPro" id="IPR007219">
    <property type="entry name" value="XnlR_reg_dom"/>
</dbReference>
<keyword evidence="9" id="KW-1185">Reference proteome</keyword>
<dbReference type="Pfam" id="PF00172">
    <property type="entry name" value="Zn_clus"/>
    <property type="match status" value="1"/>
</dbReference>
<evidence type="ECO:0000259" key="7">
    <source>
        <dbReference type="SMART" id="SM00906"/>
    </source>
</evidence>
<dbReference type="InterPro" id="IPR001138">
    <property type="entry name" value="Zn2Cys6_DnaBD"/>
</dbReference>
<gene>
    <name evidence="8" type="ORF">GLRG_10819</name>
</gene>
<keyword evidence="2" id="KW-0479">Metal-binding</keyword>
<feature type="compositionally biased region" description="Polar residues" evidence="6">
    <location>
        <begin position="8"/>
        <end position="29"/>
    </location>
</feature>
<dbReference type="GO" id="GO:0005634">
    <property type="term" value="C:nucleus"/>
    <property type="evidence" value="ECO:0007669"/>
    <property type="project" value="UniProtKB-SubCell"/>
</dbReference>
<protein>
    <submittedName>
        <fullName evidence="8">Fungal specific transcription factor domain-containing protein</fullName>
    </submittedName>
</protein>
<feature type="region of interest" description="Disordered" evidence="6">
    <location>
        <begin position="1"/>
        <end position="53"/>
    </location>
</feature>
<organism evidence="9">
    <name type="scientific">Colletotrichum graminicola (strain M1.001 / M2 / FGSC 10212)</name>
    <name type="common">Maize anthracnose fungus</name>
    <name type="synonym">Glomerella graminicola</name>
    <dbReference type="NCBI Taxonomy" id="645133"/>
    <lineage>
        <taxon>Eukaryota</taxon>
        <taxon>Fungi</taxon>
        <taxon>Dikarya</taxon>
        <taxon>Ascomycota</taxon>
        <taxon>Pezizomycotina</taxon>
        <taxon>Sordariomycetes</taxon>
        <taxon>Hypocreomycetidae</taxon>
        <taxon>Glomerellales</taxon>
        <taxon>Glomerellaceae</taxon>
        <taxon>Colletotrichum</taxon>
        <taxon>Colletotrichum graminicola species complex</taxon>
    </lineage>
</organism>
<evidence type="ECO:0000313" key="9">
    <source>
        <dbReference type="Proteomes" id="UP000008782"/>
    </source>
</evidence>
<accession>E3QYK2</accession>
<dbReference type="eggNOG" id="ENOG502QVC1">
    <property type="taxonomic scope" value="Eukaryota"/>
</dbReference>
<evidence type="ECO:0000256" key="2">
    <source>
        <dbReference type="ARBA" id="ARBA00022723"/>
    </source>
</evidence>
<dbReference type="EMBL" id="GG697404">
    <property type="protein sequence ID" value="EFQ35940.1"/>
    <property type="molecule type" value="Genomic_DNA"/>
</dbReference>
<dbReference type="GeneID" id="24416184"/>
<proteinExistence type="predicted"/>